<name>I4C3V3_DESTA</name>
<keyword evidence="1" id="KW-1133">Transmembrane helix</keyword>
<reference evidence="4" key="1">
    <citation type="submission" date="2012-06" db="EMBL/GenBank/DDBJ databases">
        <title>Complete sequence of chromosome of Desulfomonile tiedjei DSM 6799.</title>
        <authorList>
            <person name="Lucas S."/>
            <person name="Copeland A."/>
            <person name="Lapidus A."/>
            <person name="Glavina del Rio T."/>
            <person name="Dalin E."/>
            <person name="Tice H."/>
            <person name="Bruce D."/>
            <person name="Goodwin L."/>
            <person name="Pitluck S."/>
            <person name="Peters L."/>
            <person name="Ovchinnikova G."/>
            <person name="Zeytun A."/>
            <person name="Lu M."/>
            <person name="Kyrpides N."/>
            <person name="Mavromatis K."/>
            <person name="Ivanova N."/>
            <person name="Brettin T."/>
            <person name="Detter J.C."/>
            <person name="Han C."/>
            <person name="Larimer F."/>
            <person name="Land M."/>
            <person name="Hauser L."/>
            <person name="Markowitz V."/>
            <person name="Cheng J.-F."/>
            <person name="Hugenholtz P."/>
            <person name="Woyke T."/>
            <person name="Wu D."/>
            <person name="Spring S."/>
            <person name="Schroeder M."/>
            <person name="Brambilla E."/>
            <person name="Klenk H.-P."/>
            <person name="Eisen J.A."/>
        </authorList>
    </citation>
    <scope>NUCLEOTIDE SEQUENCE [LARGE SCALE GENOMIC DNA]</scope>
    <source>
        <strain evidence="4">ATCC 49306 / DSM 6799 / DCB-1</strain>
    </source>
</reference>
<evidence type="ECO:0000259" key="2">
    <source>
        <dbReference type="Pfam" id="PF13490"/>
    </source>
</evidence>
<dbReference type="PATRIC" id="fig|706587.4.peg.1758"/>
<evidence type="ECO:0000313" key="4">
    <source>
        <dbReference type="Proteomes" id="UP000006055"/>
    </source>
</evidence>
<gene>
    <name evidence="3" type="ordered locus">Desti_1532</name>
</gene>
<evidence type="ECO:0000313" key="3">
    <source>
        <dbReference type="EMBL" id="AFM24244.1"/>
    </source>
</evidence>
<dbReference type="InterPro" id="IPR027383">
    <property type="entry name" value="Znf_put"/>
</dbReference>
<dbReference type="EMBL" id="CP003360">
    <property type="protein sequence ID" value="AFM24244.1"/>
    <property type="molecule type" value="Genomic_DNA"/>
</dbReference>
<feature type="domain" description="Putative zinc-finger" evidence="2">
    <location>
        <begin position="15"/>
        <end position="44"/>
    </location>
</feature>
<dbReference type="Proteomes" id="UP000006055">
    <property type="component" value="Chromosome"/>
</dbReference>
<feature type="transmembrane region" description="Helical" evidence="1">
    <location>
        <begin position="152"/>
        <end position="171"/>
    </location>
</feature>
<dbReference type="InterPro" id="IPR041916">
    <property type="entry name" value="Anti_sigma_zinc_sf"/>
</dbReference>
<dbReference type="RefSeq" id="WP_014809392.1">
    <property type="nucleotide sequence ID" value="NC_018025.1"/>
</dbReference>
<protein>
    <recommendedName>
        <fullName evidence="2">Putative zinc-finger domain-containing protein</fullName>
    </recommendedName>
</protein>
<sequence length="329" mass="36764">MKTPEPPHNMEHPKDLLLQYLDDTLSPEQKLELERHIDACSTCALELKDLAKITGALRENKEIYCPDSLEIEEFVRENRDPAGRIAAHLEVCPACSAFAESLRQEDYAREMPVELWHGIQERLEIPSEKRSAPVQPQPEAGLFERFFNRFRIPSFAAAAVVAAVLLLIVVLPRDTTSPLVGLSSVAWENVPKPKVMRPRAAFLVTFPSTTQHLSQKQVDSIYAALQPDLDLLEKYEIVPPSELKSAAKSGEVTINPEQPKEMFESLNSKLGVSIISLVEVSRTDGLFRIKVDVVDTQKGSSMRENTRSGISEEALPKAIREMVFAALQP</sequence>
<organism evidence="3 4">
    <name type="scientific">Desulfomonile tiedjei (strain ATCC 49306 / DSM 6799 / DCB-1)</name>
    <dbReference type="NCBI Taxonomy" id="706587"/>
    <lineage>
        <taxon>Bacteria</taxon>
        <taxon>Pseudomonadati</taxon>
        <taxon>Thermodesulfobacteriota</taxon>
        <taxon>Desulfomonilia</taxon>
        <taxon>Desulfomonilales</taxon>
        <taxon>Desulfomonilaceae</taxon>
        <taxon>Desulfomonile</taxon>
    </lineage>
</organism>
<proteinExistence type="predicted"/>
<keyword evidence="1" id="KW-0812">Transmembrane</keyword>
<dbReference type="AlphaFoldDB" id="I4C3V3"/>
<accession>I4C3V3</accession>
<dbReference type="OrthoDB" id="153510at2"/>
<dbReference type="STRING" id="706587.Desti_1532"/>
<dbReference type="HOGENOM" id="CLU_843934_0_0_7"/>
<keyword evidence="1" id="KW-0472">Membrane</keyword>
<dbReference type="KEGG" id="dti:Desti_1532"/>
<dbReference type="Gene3D" id="1.10.10.1320">
    <property type="entry name" value="Anti-sigma factor, zinc-finger domain"/>
    <property type="match status" value="1"/>
</dbReference>
<dbReference type="Pfam" id="PF13490">
    <property type="entry name" value="zf-HC2"/>
    <property type="match status" value="1"/>
</dbReference>
<keyword evidence="4" id="KW-1185">Reference proteome</keyword>
<evidence type="ECO:0000256" key="1">
    <source>
        <dbReference type="SAM" id="Phobius"/>
    </source>
</evidence>